<dbReference type="GO" id="GO:0046872">
    <property type="term" value="F:metal ion binding"/>
    <property type="evidence" value="ECO:0007669"/>
    <property type="project" value="UniProtKB-KW"/>
</dbReference>
<comment type="catalytic activity">
    <reaction evidence="10">
        <text>7,8-dihydroneopterin 3'-triphosphate + H2O = 6-carboxy-5,6,7,8-tetrahydropterin + triphosphate + acetaldehyde + 2 H(+)</text>
        <dbReference type="Rhea" id="RHEA:27966"/>
        <dbReference type="ChEBI" id="CHEBI:15343"/>
        <dbReference type="ChEBI" id="CHEBI:15377"/>
        <dbReference type="ChEBI" id="CHEBI:15378"/>
        <dbReference type="ChEBI" id="CHEBI:18036"/>
        <dbReference type="ChEBI" id="CHEBI:58462"/>
        <dbReference type="ChEBI" id="CHEBI:61032"/>
        <dbReference type="EC" id="4.1.2.50"/>
    </reaction>
</comment>
<evidence type="ECO:0000256" key="3">
    <source>
        <dbReference type="ARBA" id="ARBA00008900"/>
    </source>
</evidence>
<evidence type="ECO:0000256" key="8">
    <source>
        <dbReference type="ARBA" id="ARBA00023239"/>
    </source>
</evidence>
<dbReference type="UniPathway" id="UPA00391"/>
<dbReference type="OrthoDB" id="9804698at2"/>
<dbReference type="PANTHER" id="PTHR12589:SF7">
    <property type="entry name" value="6-PYRUVOYL TETRAHYDROBIOPTERIN SYNTHASE"/>
    <property type="match status" value="1"/>
</dbReference>
<evidence type="ECO:0000313" key="11">
    <source>
        <dbReference type="EMBL" id="SHJ49368.1"/>
    </source>
</evidence>
<comment type="pathway">
    <text evidence="2">Purine metabolism; 7-cyano-7-deazaguanine biosynthesis.</text>
</comment>
<dbReference type="GO" id="GO:0070497">
    <property type="term" value="F:6-carboxytetrahydropterin synthase activity"/>
    <property type="evidence" value="ECO:0007669"/>
    <property type="project" value="UniProtKB-EC"/>
</dbReference>
<evidence type="ECO:0000256" key="10">
    <source>
        <dbReference type="ARBA" id="ARBA00048807"/>
    </source>
</evidence>
<dbReference type="STRING" id="1830138.SAMN05443507_10132"/>
<gene>
    <name evidence="11" type="ORF">SAMN05443507_10132</name>
</gene>
<evidence type="ECO:0000256" key="7">
    <source>
        <dbReference type="ARBA" id="ARBA00022833"/>
    </source>
</evidence>
<evidence type="ECO:0000256" key="2">
    <source>
        <dbReference type="ARBA" id="ARBA00005061"/>
    </source>
</evidence>
<dbReference type="NCBIfam" id="TIGR03367">
    <property type="entry name" value="queuosine_QueD"/>
    <property type="match status" value="1"/>
</dbReference>
<dbReference type="RefSeq" id="WP_072872553.1">
    <property type="nucleotide sequence ID" value="NZ_FRAF01000001.1"/>
</dbReference>
<evidence type="ECO:0000256" key="9">
    <source>
        <dbReference type="ARBA" id="ARBA00031449"/>
    </source>
</evidence>
<evidence type="ECO:0000256" key="5">
    <source>
        <dbReference type="ARBA" id="ARBA00018141"/>
    </source>
</evidence>
<comment type="similarity">
    <text evidence="3">Belongs to the PTPS family. QueD subfamily.</text>
</comment>
<sequence>MTHYHLPPKIQTLHEDIFPEQLRYHQRRVSIEKHFTFDAAHHLHEYMGKCHNLHGHTYLLQIEMSGIPDPRGIVMDFAELKELFENRIKNRLDHQYLNEVLPPMNTTAENMIVWIWEELEDALNVQFGDRGLRLESLVLYETPTSCAKLRREWMINE</sequence>
<keyword evidence="8" id="KW-0456">Lyase</keyword>
<name>A0A1M6JRM9_9BACL</name>
<dbReference type="Pfam" id="PF01242">
    <property type="entry name" value="PTPS"/>
    <property type="match status" value="1"/>
</dbReference>
<dbReference type="PANTHER" id="PTHR12589">
    <property type="entry name" value="PYRUVOYL TETRAHYDROBIOPTERIN SYNTHASE"/>
    <property type="match status" value="1"/>
</dbReference>
<dbReference type="InterPro" id="IPR038418">
    <property type="entry name" value="6-PTP_synth/QueD_sf"/>
</dbReference>
<reference evidence="12" key="1">
    <citation type="submission" date="2016-11" db="EMBL/GenBank/DDBJ databases">
        <authorList>
            <person name="Varghese N."/>
            <person name="Submissions S."/>
        </authorList>
    </citation>
    <scope>NUCLEOTIDE SEQUENCE [LARGE SCALE GENOMIC DNA]</scope>
    <source>
        <strain evidence="12">USBA-503</strain>
    </source>
</reference>
<proteinExistence type="inferred from homology"/>
<evidence type="ECO:0000256" key="4">
    <source>
        <dbReference type="ARBA" id="ARBA00012982"/>
    </source>
</evidence>
<protein>
    <recommendedName>
        <fullName evidence="5">6-carboxy-5,6,7,8-tetrahydropterin synthase</fullName>
        <ecNumber evidence="4">4.1.2.50</ecNumber>
    </recommendedName>
    <alternativeName>
        <fullName evidence="9">Queuosine biosynthesis protein QueD</fullName>
    </alternativeName>
</protein>
<accession>A0A1M6JRM9</accession>
<evidence type="ECO:0000256" key="1">
    <source>
        <dbReference type="ARBA" id="ARBA00001947"/>
    </source>
</evidence>
<dbReference type="EC" id="4.1.2.50" evidence="4"/>
<evidence type="ECO:0000256" key="6">
    <source>
        <dbReference type="ARBA" id="ARBA00022723"/>
    </source>
</evidence>
<comment type="cofactor">
    <cofactor evidence="1">
        <name>Zn(2+)</name>
        <dbReference type="ChEBI" id="CHEBI:29105"/>
    </cofactor>
</comment>
<dbReference type="Gene3D" id="3.30.479.10">
    <property type="entry name" value="6-pyruvoyl tetrahydropterin synthase/QueD"/>
    <property type="match status" value="1"/>
</dbReference>
<keyword evidence="7" id="KW-0862">Zinc</keyword>
<keyword evidence="12" id="KW-1185">Reference proteome</keyword>
<dbReference type="EMBL" id="FRAF01000001">
    <property type="protein sequence ID" value="SHJ49368.1"/>
    <property type="molecule type" value="Genomic_DNA"/>
</dbReference>
<organism evidence="11 12">
    <name type="scientific">Alicyclobacillus tolerans</name>
    <dbReference type="NCBI Taxonomy" id="90970"/>
    <lineage>
        <taxon>Bacteria</taxon>
        <taxon>Bacillati</taxon>
        <taxon>Bacillota</taxon>
        <taxon>Bacilli</taxon>
        <taxon>Bacillales</taxon>
        <taxon>Alicyclobacillaceae</taxon>
        <taxon>Alicyclobacillus</taxon>
    </lineage>
</organism>
<dbReference type="InterPro" id="IPR007115">
    <property type="entry name" value="6-PTP_synth/QueD"/>
</dbReference>
<evidence type="ECO:0000313" key="12">
    <source>
        <dbReference type="Proteomes" id="UP000184016"/>
    </source>
</evidence>
<dbReference type="Proteomes" id="UP000184016">
    <property type="component" value="Unassembled WGS sequence"/>
</dbReference>
<dbReference type="SUPFAM" id="SSF55620">
    <property type="entry name" value="Tetrahydrobiopterin biosynthesis enzymes-like"/>
    <property type="match status" value="1"/>
</dbReference>
<dbReference type="AlphaFoldDB" id="A0A1M6JRM9"/>
<keyword evidence="6" id="KW-0479">Metal-binding</keyword>